<keyword evidence="6 9" id="KW-0067">ATP-binding</keyword>
<evidence type="ECO:0000256" key="4">
    <source>
        <dbReference type="ARBA" id="ARBA00022801"/>
    </source>
</evidence>
<comment type="caution">
    <text evidence="14">The sequence shown here is derived from an EMBL/GenBank/DDBJ whole genome shotgun (WGS) entry which is preliminary data.</text>
</comment>
<dbReference type="GO" id="GO:0003724">
    <property type="term" value="F:RNA helicase activity"/>
    <property type="evidence" value="ECO:0007669"/>
    <property type="project" value="UniProtKB-EC"/>
</dbReference>
<evidence type="ECO:0000313" key="14">
    <source>
        <dbReference type="EMBL" id="OQV14141.1"/>
    </source>
</evidence>
<evidence type="ECO:0000256" key="7">
    <source>
        <dbReference type="ARBA" id="ARBA00038316"/>
    </source>
</evidence>
<comment type="similarity">
    <text evidence="7">Belongs to the DEAD box helicase family. DDX6/DHH1 subfamily.</text>
</comment>
<feature type="short sequence motif" description="Q motif" evidence="8">
    <location>
        <begin position="78"/>
        <end position="106"/>
    </location>
</feature>
<dbReference type="EMBL" id="MTYJ01000109">
    <property type="protein sequence ID" value="OQV14141.1"/>
    <property type="molecule type" value="Genomic_DNA"/>
</dbReference>
<feature type="domain" description="Helicase ATP-binding" evidence="11">
    <location>
        <begin position="114"/>
        <end position="287"/>
    </location>
</feature>
<dbReference type="GO" id="GO:0003676">
    <property type="term" value="F:nucleic acid binding"/>
    <property type="evidence" value="ECO:0007669"/>
    <property type="project" value="InterPro"/>
</dbReference>
<dbReference type="InterPro" id="IPR014001">
    <property type="entry name" value="Helicase_ATP-bd"/>
</dbReference>
<keyword evidence="4 9" id="KW-0378">Hydrolase</keyword>
<dbReference type="AlphaFoldDB" id="A0A1W0WG18"/>
<evidence type="ECO:0000256" key="8">
    <source>
        <dbReference type="PROSITE-ProRule" id="PRU00552"/>
    </source>
</evidence>
<dbReference type="PANTHER" id="PTHR47960">
    <property type="entry name" value="DEAD-BOX ATP-DEPENDENT RNA HELICASE 50"/>
    <property type="match status" value="1"/>
</dbReference>
<dbReference type="SUPFAM" id="SSF52540">
    <property type="entry name" value="P-loop containing nucleoside triphosphate hydrolases"/>
    <property type="match status" value="1"/>
</dbReference>
<reference evidence="15" key="1">
    <citation type="submission" date="2017-01" db="EMBL/GenBank/DDBJ databases">
        <title>Comparative genomics of anhydrobiosis in the tardigrade Hypsibius dujardini.</title>
        <authorList>
            <person name="Yoshida Y."/>
            <person name="Koutsovoulos G."/>
            <person name="Laetsch D."/>
            <person name="Stevens L."/>
            <person name="Kumar S."/>
            <person name="Horikawa D."/>
            <person name="Ishino K."/>
            <person name="Komine S."/>
            <person name="Tomita M."/>
            <person name="Blaxter M."/>
            <person name="Arakawa K."/>
        </authorList>
    </citation>
    <scope>NUCLEOTIDE SEQUENCE [LARGE SCALE GENOMIC DNA]</scope>
    <source>
        <strain evidence="15">Z151</strain>
    </source>
</reference>
<feature type="domain" description="DEAD-box RNA helicase Q" evidence="13">
    <location>
        <begin position="78"/>
        <end position="106"/>
    </location>
</feature>
<dbReference type="CDD" id="cd18787">
    <property type="entry name" value="SF2_C_DEAD"/>
    <property type="match status" value="1"/>
</dbReference>
<dbReference type="PROSITE" id="PS00039">
    <property type="entry name" value="DEAD_ATP_HELICASE"/>
    <property type="match status" value="1"/>
</dbReference>
<feature type="compositionally biased region" description="Polar residues" evidence="10">
    <location>
        <begin position="494"/>
        <end position="513"/>
    </location>
</feature>
<evidence type="ECO:0000256" key="10">
    <source>
        <dbReference type="SAM" id="MobiDB-lite"/>
    </source>
</evidence>
<evidence type="ECO:0000256" key="3">
    <source>
        <dbReference type="ARBA" id="ARBA00022741"/>
    </source>
</evidence>
<dbReference type="InterPro" id="IPR011545">
    <property type="entry name" value="DEAD/DEAH_box_helicase_dom"/>
</dbReference>
<dbReference type="InterPro" id="IPR000629">
    <property type="entry name" value="RNA-helicase_DEAD-box_CS"/>
</dbReference>
<dbReference type="EC" id="3.6.4.13" evidence="2"/>
<comment type="subcellular location">
    <subcellularLocation>
        <location evidence="1">Cytoplasm</location>
    </subcellularLocation>
</comment>
<dbReference type="Proteomes" id="UP000192578">
    <property type="component" value="Unassembled WGS sequence"/>
</dbReference>
<proteinExistence type="inferred from homology"/>
<feature type="region of interest" description="Disordered" evidence="10">
    <location>
        <begin position="484"/>
        <end position="519"/>
    </location>
</feature>
<evidence type="ECO:0000256" key="1">
    <source>
        <dbReference type="ARBA" id="ARBA00004496"/>
    </source>
</evidence>
<dbReference type="PROSITE" id="PS51195">
    <property type="entry name" value="Q_MOTIF"/>
    <property type="match status" value="1"/>
</dbReference>
<dbReference type="PROSITE" id="PS51194">
    <property type="entry name" value="HELICASE_CTER"/>
    <property type="match status" value="1"/>
</dbReference>
<keyword evidence="5 9" id="KW-0347">Helicase</keyword>
<evidence type="ECO:0000256" key="2">
    <source>
        <dbReference type="ARBA" id="ARBA00012552"/>
    </source>
</evidence>
<dbReference type="CDD" id="cd17940">
    <property type="entry name" value="DEADc_DDX6"/>
    <property type="match status" value="1"/>
</dbReference>
<evidence type="ECO:0000256" key="5">
    <source>
        <dbReference type="ARBA" id="ARBA00022806"/>
    </source>
</evidence>
<evidence type="ECO:0000313" key="15">
    <source>
        <dbReference type="Proteomes" id="UP000192578"/>
    </source>
</evidence>
<evidence type="ECO:0000256" key="6">
    <source>
        <dbReference type="ARBA" id="ARBA00022840"/>
    </source>
</evidence>
<accession>A0A1W0WG18</accession>
<dbReference type="GO" id="GO:0005524">
    <property type="term" value="F:ATP binding"/>
    <property type="evidence" value="ECO:0007669"/>
    <property type="project" value="UniProtKB-KW"/>
</dbReference>
<keyword evidence="15" id="KW-1185">Reference proteome</keyword>
<evidence type="ECO:0000256" key="9">
    <source>
        <dbReference type="RuleBase" id="RU000492"/>
    </source>
</evidence>
<feature type="compositionally biased region" description="Low complexity" evidence="10">
    <location>
        <begin position="484"/>
        <end position="493"/>
    </location>
</feature>
<dbReference type="SMART" id="SM00490">
    <property type="entry name" value="HELICc"/>
    <property type="match status" value="1"/>
</dbReference>
<feature type="domain" description="Helicase C-terminal" evidence="12">
    <location>
        <begin position="296"/>
        <end position="456"/>
    </location>
</feature>
<dbReference type="GO" id="GO:0016787">
    <property type="term" value="F:hydrolase activity"/>
    <property type="evidence" value="ECO:0007669"/>
    <property type="project" value="UniProtKB-KW"/>
</dbReference>
<keyword evidence="3 9" id="KW-0547">Nucleotide-binding</keyword>
<dbReference type="InterPro" id="IPR014014">
    <property type="entry name" value="RNA_helicase_DEAD_Q_motif"/>
</dbReference>
<name>A0A1W0WG18_HYPEX</name>
<dbReference type="InterPro" id="IPR027417">
    <property type="entry name" value="P-loop_NTPase"/>
</dbReference>
<feature type="region of interest" description="Disordered" evidence="10">
    <location>
        <begin position="1"/>
        <end position="26"/>
    </location>
</feature>
<dbReference type="PROSITE" id="PS51192">
    <property type="entry name" value="HELICASE_ATP_BIND_1"/>
    <property type="match status" value="1"/>
</dbReference>
<organism evidence="14 15">
    <name type="scientific">Hypsibius exemplaris</name>
    <name type="common">Freshwater tardigrade</name>
    <dbReference type="NCBI Taxonomy" id="2072580"/>
    <lineage>
        <taxon>Eukaryota</taxon>
        <taxon>Metazoa</taxon>
        <taxon>Ecdysozoa</taxon>
        <taxon>Tardigrada</taxon>
        <taxon>Eutardigrada</taxon>
        <taxon>Parachela</taxon>
        <taxon>Hypsibioidea</taxon>
        <taxon>Hypsibiidae</taxon>
        <taxon>Hypsibius</taxon>
    </lineage>
</organism>
<dbReference type="OrthoDB" id="10265785at2759"/>
<evidence type="ECO:0000259" key="12">
    <source>
        <dbReference type="PROSITE" id="PS51194"/>
    </source>
</evidence>
<dbReference type="InterPro" id="IPR001650">
    <property type="entry name" value="Helicase_C-like"/>
</dbReference>
<sequence length="519" mass="58000">MIPEFKMAASSSSSEHQQKSSRQHLEHLSKASLMEAFQKPLTTATAVDVADPNWKSALQEPTKDLRAKTEDVKQLLDVQFDQMGLKRELQMGIFEMGFESPSPIQERAIPKILEGHNGQMCDVMARAKNGTGKTGAFLIPLLQKIDTQDQTTGHPQALVIVPTRELALQTSAICMALGKHMKVQVMVSTGGTDLKDDIMRLQQTVHVVVATPGRILDLMEKNVAVMDRCKMLVLDEADKLLSQDFGQLLDRILVHLPKERQLLLFSATFPQSVDAFKSRLNNPQIINLMNELTLKGITEFYAYVQEKQKVHCLNTLFAKLNINQSIIFCNSSQRAVLLSRKITELGYSCYCIHSRMPQEIRNRIFHDFRTGTVRNLVCTDLFTRGIDVQAVNVVINFDFPRMAETYLHRIGRSGRFGHLGVAINLITNDDRDTLHKIETELGTEIKPIPKEVDKRLYVAESQQDLEESFIKAIATNKMAGASASATSGCGASSNNQQQTSDQLVHPLQRTTPSGLPEVC</sequence>
<dbReference type="SMART" id="SM00487">
    <property type="entry name" value="DEXDc"/>
    <property type="match status" value="1"/>
</dbReference>
<gene>
    <name evidence="14" type="ORF">BV898_11615</name>
</gene>
<dbReference type="Gene3D" id="3.40.50.300">
    <property type="entry name" value="P-loop containing nucleotide triphosphate hydrolases"/>
    <property type="match status" value="2"/>
</dbReference>
<dbReference type="Pfam" id="PF00271">
    <property type="entry name" value="Helicase_C"/>
    <property type="match status" value="1"/>
</dbReference>
<protein>
    <recommendedName>
        <fullName evidence="2">RNA helicase</fullName>
        <ecNumber evidence="2">3.6.4.13</ecNumber>
    </recommendedName>
</protein>
<dbReference type="Pfam" id="PF00270">
    <property type="entry name" value="DEAD"/>
    <property type="match status" value="1"/>
</dbReference>
<evidence type="ECO:0000259" key="11">
    <source>
        <dbReference type="PROSITE" id="PS51192"/>
    </source>
</evidence>
<evidence type="ECO:0000259" key="13">
    <source>
        <dbReference type="PROSITE" id="PS51195"/>
    </source>
</evidence>
<dbReference type="GO" id="GO:0005737">
    <property type="term" value="C:cytoplasm"/>
    <property type="evidence" value="ECO:0007669"/>
    <property type="project" value="UniProtKB-SubCell"/>
</dbReference>